<evidence type="ECO:0000313" key="2">
    <source>
        <dbReference type="EMBL" id="WKA12229.1"/>
    </source>
</evidence>
<name>A0ABY9DWU5_VITVI</name>
<proteinExistence type="predicted"/>
<reference evidence="2 3" key="1">
    <citation type="journal article" date="2023" name="Hortic Res">
        <title>The complete reference genome for grapevine (Vitis vinifera L.) genetics and breeding.</title>
        <authorList>
            <person name="Shi X."/>
            <person name="Cao S."/>
            <person name="Wang X."/>
            <person name="Huang S."/>
            <person name="Wang Y."/>
            <person name="Liu Z."/>
            <person name="Liu W."/>
            <person name="Leng X."/>
            <person name="Peng Y."/>
            <person name="Wang N."/>
            <person name="Wang Y."/>
            <person name="Ma Z."/>
            <person name="Xu X."/>
            <person name="Zhang F."/>
            <person name="Xue H."/>
            <person name="Zhong H."/>
            <person name="Wang Y."/>
            <person name="Zhang K."/>
            <person name="Velt A."/>
            <person name="Avia K."/>
            <person name="Holtgrawe D."/>
            <person name="Grimplet J."/>
            <person name="Matus J.T."/>
            <person name="Ware D."/>
            <person name="Wu X."/>
            <person name="Wang H."/>
            <person name="Liu C."/>
            <person name="Fang Y."/>
            <person name="Rustenholz C."/>
            <person name="Cheng Z."/>
            <person name="Xiao H."/>
            <person name="Zhou Y."/>
        </authorList>
    </citation>
    <scope>NUCLEOTIDE SEQUENCE [LARGE SCALE GENOMIC DNA]</scope>
    <source>
        <strain evidence="3">cv. Pinot noir / PN40024</strain>
        <tissue evidence="2">Leaf</tissue>
    </source>
</reference>
<dbReference type="InterPro" id="IPR013103">
    <property type="entry name" value="RVT_2"/>
</dbReference>
<dbReference type="EMBL" id="CP126666">
    <property type="protein sequence ID" value="WKA12229.1"/>
    <property type="molecule type" value="Genomic_DNA"/>
</dbReference>
<protein>
    <recommendedName>
        <fullName evidence="1">Reverse transcriptase Ty1/copia-type domain-containing protein</fullName>
    </recommendedName>
</protein>
<dbReference type="Pfam" id="PF07727">
    <property type="entry name" value="RVT_2"/>
    <property type="match status" value="1"/>
</dbReference>
<accession>A0ABY9DWU5</accession>
<sequence>MALVAHFDLELHQMDVKTTFLNGSLEEKVYMDQPEGFSIKGK</sequence>
<dbReference type="Proteomes" id="UP001227230">
    <property type="component" value="Chromosome 19"/>
</dbReference>
<keyword evidence="3" id="KW-1185">Reference proteome</keyword>
<gene>
    <name evidence="2" type="ORF">VitviT2T_029641</name>
</gene>
<evidence type="ECO:0000259" key="1">
    <source>
        <dbReference type="Pfam" id="PF07727"/>
    </source>
</evidence>
<feature type="domain" description="Reverse transcriptase Ty1/copia-type" evidence="1">
    <location>
        <begin position="2"/>
        <end position="41"/>
    </location>
</feature>
<organism evidence="2 3">
    <name type="scientific">Vitis vinifera</name>
    <name type="common">Grape</name>
    <dbReference type="NCBI Taxonomy" id="29760"/>
    <lineage>
        <taxon>Eukaryota</taxon>
        <taxon>Viridiplantae</taxon>
        <taxon>Streptophyta</taxon>
        <taxon>Embryophyta</taxon>
        <taxon>Tracheophyta</taxon>
        <taxon>Spermatophyta</taxon>
        <taxon>Magnoliopsida</taxon>
        <taxon>eudicotyledons</taxon>
        <taxon>Gunneridae</taxon>
        <taxon>Pentapetalae</taxon>
        <taxon>rosids</taxon>
        <taxon>Vitales</taxon>
        <taxon>Vitaceae</taxon>
        <taxon>Viteae</taxon>
        <taxon>Vitis</taxon>
    </lineage>
</organism>
<evidence type="ECO:0000313" key="3">
    <source>
        <dbReference type="Proteomes" id="UP001227230"/>
    </source>
</evidence>